<evidence type="ECO:0000313" key="22">
    <source>
        <dbReference type="EMBL" id="KAL1020923.1"/>
    </source>
</evidence>
<dbReference type="FunFam" id="2.60.40.10:FF:000028">
    <property type="entry name" value="Neuronal cell adhesion molecule"/>
    <property type="match status" value="1"/>
</dbReference>
<dbReference type="SUPFAM" id="SSF49265">
    <property type="entry name" value="Fibronectin type III"/>
    <property type="match status" value="3"/>
</dbReference>
<dbReference type="Pfam" id="PF13927">
    <property type="entry name" value="Ig_3"/>
    <property type="match status" value="2"/>
</dbReference>
<comment type="similarity">
    <text evidence="3">Belongs to the immunoglobulin superfamily. L1/neurofascin/NgCAM family.</text>
</comment>
<evidence type="ECO:0000256" key="12">
    <source>
        <dbReference type="ARBA" id="ARBA00023180"/>
    </source>
</evidence>
<comment type="caution">
    <text evidence="22">The sequence shown here is derived from an EMBL/GenBank/DDBJ whole genome shotgun (WGS) entry which is preliminary data.</text>
</comment>
<feature type="region of interest" description="Disordered" evidence="17">
    <location>
        <begin position="1209"/>
        <end position="1253"/>
    </location>
</feature>
<dbReference type="InterPro" id="IPR003961">
    <property type="entry name" value="FN3_dom"/>
</dbReference>
<evidence type="ECO:0000259" key="20">
    <source>
        <dbReference type="PROSITE" id="PS50835"/>
    </source>
</evidence>
<dbReference type="Gene3D" id="2.60.40.10">
    <property type="entry name" value="Immunoglobulins"/>
    <property type="match status" value="10"/>
</dbReference>
<evidence type="ECO:0000256" key="1">
    <source>
        <dbReference type="ARBA" id="ARBA00004251"/>
    </source>
</evidence>
<accession>A0ABD0XHJ8</accession>
<evidence type="ECO:0000256" key="3">
    <source>
        <dbReference type="ARBA" id="ARBA00008588"/>
    </source>
</evidence>
<feature type="domain" description="Ig-like" evidence="20">
    <location>
        <begin position="145"/>
        <end position="235"/>
    </location>
</feature>
<dbReference type="FunFam" id="2.60.40.10:FF:000078">
    <property type="entry name" value="Neuronal cell adhesion molecule"/>
    <property type="match status" value="1"/>
</dbReference>
<keyword evidence="9 18" id="KW-1133">Transmembrane helix</keyword>
<evidence type="ECO:0000256" key="17">
    <source>
        <dbReference type="SAM" id="MobiDB-lite"/>
    </source>
</evidence>
<comment type="subcellular location">
    <subcellularLocation>
        <location evidence="1">Cell membrane</location>
        <topology evidence="1">Single-pass type I membrane protein</topology>
    </subcellularLocation>
    <subcellularLocation>
        <location evidence="2">Cell projection</location>
        <location evidence="2">Growth cone</location>
    </subcellularLocation>
</comment>
<feature type="region of interest" description="Disordered" evidence="17">
    <location>
        <begin position="681"/>
        <end position="706"/>
    </location>
</feature>
<feature type="domain" description="Fibronectin type-III" evidence="21">
    <location>
        <begin position="797"/>
        <end position="906"/>
    </location>
</feature>
<keyword evidence="11" id="KW-1015">Disulfide bond</keyword>
<dbReference type="InterPro" id="IPR003598">
    <property type="entry name" value="Ig_sub2"/>
</dbReference>
<evidence type="ECO:0000256" key="9">
    <source>
        <dbReference type="ARBA" id="ARBA00022989"/>
    </source>
</evidence>
<evidence type="ECO:0000256" key="16">
    <source>
        <dbReference type="ARBA" id="ARBA00074488"/>
    </source>
</evidence>
<dbReference type="SMART" id="SM00408">
    <property type="entry name" value="IGc2"/>
    <property type="match status" value="5"/>
</dbReference>
<dbReference type="EMBL" id="JAGEUA010000001">
    <property type="protein sequence ID" value="KAL1020923.1"/>
    <property type="molecule type" value="Genomic_DNA"/>
</dbReference>
<dbReference type="InterPro" id="IPR013783">
    <property type="entry name" value="Ig-like_fold"/>
</dbReference>
<dbReference type="Proteomes" id="UP001557470">
    <property type="component" value="Unassembled WGS sequence"/>
</dbReference>
<evidence type="ECO:0000256" key="15">
    <source>
        <dbReference type="ARBA" id="ARBA00060042"/>
    </source>
</evidence>
<keyword evidence="6 19" id="KW-0732">Signal</keyword>
<keyword evidence="10 18" id="KW-0472">Membrane</keyword>
<evidence type="ECO:0000256" key="6">
    <source>
        <dbReference type="ARBA" id="ARBA00022729"/>
    </source>
</evidence>
<feature type="domain" description="Ig-like" evidence="20">
    <location>
        <begin position="47"/>
        <end position="140"/>
    </location>
</feature>
<dbReference type="InterPro" id="IPR003599">
    <property type="entry name" value="Ig_sub"/>
</dbReference>
<dbReference type="InterPro" id="IPR036116">
    <property type="entry name" value="FN3_sf"/>
</dbReference>
<evidence type="ECO:0000256" key="7">
    <source>
        <dbReference type="ARBA" id="ARBA00022737"/>
    </source>
</evidence>
<dbReference type="GO" id="GO:0007155">
    <property type="term" value="P:cell adhesion"/>
    <property type="evidence" value="ECO:0007669"/>
    <property type="project" value="UniProtKB-KW"/>
</dbReference>
<evidence type="ECO:0000259" key="21">
    <source>
        <dbReference type="PROSITE" id="PS50853"/>
    </source>
</evidence>
<dbReference type="FunFam" id="2.60.40.10:FF:000005">
    <property type="entry name" value="Neuronal cell adhesion molecule"/>
    <property type="match status" value="1"/>
</dbReference>
<feature type="signal peptide" evidence="19">
    <location>
        <begin position="1"/>
        <end position="30"/>
    </location>
</feature>
<evidence type="ECO:0000256" key="11">
    <source>
        <dbReference type="ARBA" id="ARBA00023157"/>
    </source>
</evidence>
<evidence type="ECO:0000256" key="18">
    <source>
        <dbReference type="SAM" id="Phobius"/>
    </source>
</evidence>
<protein>
    <recommendedName>
        <fullName evidence="16">Neural cell adhesion molecule L1</fullName>
    </recommendedName>
</protein>
<dbReference type="PROSITE" id="PS50835">
    <property type="entry name" value="IG_LIKE"/>
    <property type="match status" value="5"/>
</dbReference>
<keyword evidence="23" id="KW-1185">Reference proteome</keyword>
<evidence type="ECO:0000256" key="8">
    <source>
        <dbReference type="ARBA" id="ARBA00022889"/>
    </source>
</evidence>
<dbReference type="FunFam" id="2.60.40.10:FF:002563">
    <property type="entry name" value="Neural cell adhesion molecule L1"/>
    <property type="match status" value="1"/>
</dbReference>
<dbReference type="Pfam" id="PF07679">
    <property type="entry name" value="I-set"/>
    <property type="match status" value="2"/>
</dbReference>
<feature type="domain" description="Fibronectin type-III" evidence="21">
    <location>
        <begin position="910"/>
        <end position="1006"/>
    </location>
</feature>
<feature type="region of interest" description="Disordered" evidence="17">
    <location>
        <begin position="1139"/>
        <end position="1177"/>
    </location>
</feature>
<feature type="domain" description="Fibronectin type-III" evidence="21">
    <location>
        <begin position="698"/>
        <end position="792"/>
    </location>
</feature>
<dbReference type="SUPFAM" id="SSF48726">
    <property type="entry name" value="Immunoglobulin"/>
    <property type="match status" value="6"/>
</dbReference>
<keyword evidence="4" id="KW-1003">Cell membrane</keyword>
<evidence type="ECO:0000256" key="4">
    <source>
        <dbReference type="ARBA" id="ARBA00022475"/>
    </source>
</evidence>
<evidence type="ECO:0000256" key="13">
    <source>
        <dbReference type="ARBA" id="ARBA00023273"/>
    </source>
</evidence>
<dbReference type="GO" id="GO:0005886">
    <property type="term" value="C:plasma membrane"/>
    <property type="evidence" value="ECO:0007669"/>
    <property type="project" value="UniProtKB-SubCell"/>
</dbReference>
<organism evidence="22 23">
    <name type="scientific">Umbra pygmaea</name>
    <name type="common">Eastern mudminnow</name>
    <dbReference type="NCBI Taxonomy" id="75934"/>
    <lineage>
        <taxon>Eukaryota</taxon>
        <taxon>Metazoa</taxon>
        <taxon>Chordata</taxon>
        <taxon>Craniata</taxon>
        <taxon>Vertebrata</taxon>
        <taxon>Euteleostomi</taxon>
        <taxon>Actinopterygii</taxon>
        <taxon>Neopterygii</taxon>
        <taxon>Teleostei</taxon>
        <taxon>Protacanthopterygii</taxon>
        <taxon>Esociformes</taxon>
        <taxon>Umbridae</taxon>
        <taxon>Umbra</taxon>
    </lineage>
</organism>
<feature type="transmembrane region" description="Helical" evidence="18">
    <location>
        <begin position="1108"/>
        <end position="1129"/>
    </location>
</feature>
<reference evidence="22 23" key="1">
    <citation type="submission" date="2024-06" db="EMBL/GenBank/DDBJ databases">
        <authorList>
            <person name="Pan Q."/>
            <person name="Wen M."/>
            <person name="Jouanno E."/>
            <person name="Zahm M."/>
            <person name="Klopp C."/>
            <person name="Cabau C."/>
            <person name="Louis A."/>
            <person name="Berthelot C."/>
            <person name="Parey E."/>
            <person name="Roest Crollius H."/>
            <person name="Montfort J."/>
            <person name="Robinson-Rechavi M."/>
            <person name="Bouchez O."/>
            <person name="Lampietro C."/>
            <person name="Lopez Roques C."/>
            <person name="Donnadieu C."/>
            <person name="Postlethwait J."/>
            <person name="Bobe J."/>
            <person name="Verreycken H."/>
            <person name="Guiguen Y."/>
        </authorList>
    </citation>
    <scope>NUCLEOTIDE SEQUENCE [LARGE SCALE GENOMIC DNA]</scope>
    <source>
        <strain evidence="22">Up_M1</strain>
        <tissue evidence="22">Testis</tissue>
    </source>
</reference>
<feature type="domain" description="Ig-like" evidence="20">
    <location>
        <begin position="250"/>
        <end position="338"/>
    </location>
</feature>
<keyword evidence="7" id="KW-0677">Repeat</keyword>
<dbReference type="Pfam" id="PF13882">
    <property type="entry name" value="Bravo_FIGEY"/>
    <property type="match status" value="1"/>
</dbReference>
<dbReference type="InterPro" id="IPR007110">
    <property type="entry name" value="Ig-like_dom"/>
</dbReference>
<comment type="function">
    <text evidence="15">Neural cell adhesion molecule involved in the dynamics of cell adhesion and in the generation of transmembrane signals at tyrosine kinase receptors. During brain development, critical in multiple processes, including neuronal migration, axonal growth and fasciculation, and synaptogenesis. In the mature brain, plays a role in the dynamics of neuronal structure and function, including synaptic plasticity.</text>
</comment>
<dbReference type="FunFam" id="2.60.40.10:FF:000367">
    <property type="entry name" value="Neural cell adhesion molecule L1-like protein"/>
    <property type="match status" value="1"/>
</dbReference>
<evidence type="ECO:0000256" key="10">
    <source>
        <dbReference type="ARBA" id="ARBA00023136"/>
    </source>
</evidence>
<feature type="compositionally biased region" description="Basic and acidic residues" evidence="17">
    <location>
        <begin position="1139"/>
        <end position="1158"/>
    </location>
</feature>
<evidence type="ECO:0000256" key="5">
    <source>
        <dbReference type="ARBA" id="ARBA00022692"/>
    </source>
</evidence>
<keyword evidence="14" id="KW-0393">Immunoglobulin domain</keyword>
<dbReference type="InterPro" id="IPR036179">
    <property type="entry name" value="Ig-like_dom_sf"/>
</dbReference>
<dbReference type="SMART" id="SM00409">
    <property type="entry name" value="IG"/>
    <property type="match status" value="6"/>
</dbReference>
<feature type="domain" description="Ig-like" evidence="20">
    <location>
        <begin position="500"/>
        <end position="591"/>
    </location>
</feature>
<feature type="domain" description="Ig-like" evidence="20">
    <location>
        <begin position="343"/>
        <end position="418"/>
    </location>
</feature>
<dbReference type="FunFam" id="2.60.40.10:FF:000057">
    <property type="entry name" value="neural cell adhesion molecule L1"/>
    <property type="match status" value="1"/>
</dbReference>
<dbReference type="SMART" id="SM00060">
    <property type="entry name" value="FN3"/>
    <property type="match status" value="5"/>
</dbReference>
<dbReference type="PROSITE" id="PS50853">
    <property type="entry name" value="FN3"/>
    <property type="match status" value="5"/>
</dbReference>
<feature type="compositionally biased region" description="Low complexity" evidence="17">
    <location>
        <begin position="1230"/>
        <end position="1247"/>
    </location>
</feature>
<evidence type="ECO:0000256" key="14">
    <source>
        <dbReference type="ARBA" id="ARBA00023319"/>
    </source>
</evidence>
<evidence type="ECO:0000256" key="19">
    <source>
        <dbReference type="SAM" id="SignalP"/>
    </source>
</evidence>
<dbReference type="PANTHER" id="PTHR44170">
    <property type="entry name" value="PROTEIN SIDEKICK"/>
    <property type="match status" value="1"/>
</dbReference>
<evidence type="ECO:0000256" key="2">
    <source>
        <dbReference type="ARBA" id="ARBA00004624"/>
    </source>
</evidence>
<proteinExistence type="inferred from homology"/>
<evidence type="ECO:0000313" key="23">
    <source>
        <dbReference type="Proteomes" id="UP001557470"/>
    </source>
</evidence>
<dbReference type="InterPro" id="IPR013098">
    <property type="entry name" value="Ig_I-set"/>
</dbReference>
<dbReference type="InterPro" id="IPR026966">
    <property type="entry name" value="Neurofascin/L1/NrCAM_C"/>
</dbReference>
<dbReference type="GO" id="GO:0030426">
    <property type="term" value="C:growth cone"/>
    <property type="evidence" value="ECO:0007669"/>
    <property type="project" value="UniProtKB-SubCell"/>
</dbReference>
<feature type="domain" description="Fibronectin type-III" evidence="21">
    <location>
        <begin position="598"/>
        <end position="693"/>
    </location>
</feature>
<feature type="domain" description="Fibronectin type-III" evidence="21">
    <location>
        <begin position="1008"/>
        <end position="1100"/>
    </location>
</feature>
<keyword evidence="13" id="KW-0966">Cell projection</keyword>
<keyword evidence="8" id="KW-0130">Cell adhesion</keyword>
<dbReference type="CDD" id="cd00063">
    <property type="entry name" value="FN3"/>
    <property type="match status" value="5"/>
</dbReference>
<keyword evidence="5 18" id="KW-0812">Transmembrane</keyword>
<dbReference type="Pfam" id="PF00041">
    <property type="entry name" value="fn3"/>
    <property type="match status" value="4"/>
</dbReference>
<feature type="chain" id="PRO_5044862267" description="Neural cell adhesion molecule L1" evidence="19">
    <location>
        <begin position="31"/>
        <end position="1253"/>
    </location>
</feature>
<dbReference type="AlphaFoldDB" id="A0ABD0XHJ8"/>
<name>A0ABD0XHJ8_UMBPY</name>
<gene>
    <name evidence="22" type="ORF">UPYG_G00006440</name>
</gene>
<feature type="compositionally biased region" description="Polar residues" evidence="17">
    <location>
        <begin position="681"/>
        <end position="691"/>
    </location>
</feature>
<dbReference type="PANTHER" id="PTHR44170:SF36">
    <property type="entry name" value="L1 CELL ADHESION MOLECULE"/>
    <property type="match status" value="1"/>
</dbReference>
<sequence>MCHTQRQPVGSRGRLPLPLILLLLSQLSQAAIHIPSKYQIGEFKQPPVITQQPESITVFSAEDIVLNCEASGNPAPVFRWTKDGKEFIPADDPGLSVSLGSGSFMNRGEGSSTMSQYHGKYICYASNELGTAVSNEAQLTTENTPALQKEKRMTKKVEEGESVVLKCNPPISTVSPVIHWMDYKMRHVTLNDRVTQGRDGNLYFAHVIAADNRNDYTCNVQYLSARTILSKEPISLNVATSNSLVRNRRPQMMRPDGSHSTYHTLRGQILELECIVQGLPTPTIQWVRKDGQLSESRTTKELSDRLLRFTNISESDAGEYQCTADNTQGKAIHTYTVSVEAAPYWIKEPLSQLYAPGETVKLDCKADGIPSPAVTWSINGIPIKGIDPDPRRTVQNGVLILEDVNFDDTAVYQCQAQNKYGTILINTYIYIIELPPQILSADEKKYNVTEGKKVVLHCQTFGSPKPKGISNVQHGDEGLYTCSVENTDLSISAQLEVLNRTVILSPLGALHVQSGKTATFTCQAQVDPKLYPPEIKWRKNGQEIFQSPAGGKYTFEGPDLIVANVQEKDEGIYVCEVITTMDMAEASGSITLVERPDPPTQLQISDLRDRSVTLSWTAGDNHNSPVREFVVEFQDQGFKEQGWEELKRVNGTKERVDLDLQPYMSYRFRVISINDIGKSDPSMSSDLCTTPPQAPDNNPEYVRSDSTDPDTLVISWKAMDRRQFNAPGFHYRVFWRRVLGDGPTWHFNVTNQPPYIVTDVGNFSDFEIKVQAVNQKGEGPEPDPVIGYSGEDVPLEAPVGVGVEVINSTAVSVSWPPVDKSTVRGQLLGYKIHVIRIGSIGHNRGHNRGHREPGSSVMVVETGPREEKKVLGGLVPYSQYALTVTVFNSKGEGPPSEMLTFPTEEGVPGPPMSLHLDSPSKTEMTLHWSPPAQPNGVLKGYRLLYQQIVESDDSPVQEETTEDHTVTHLTLRHLDPHSRYRFILRGYTLAGDGEPISREGVTTLDGAPPSNISLSVGEKYVNLSWVPGQRHRSVGFHIQYLKKPGGGKWQQSEKLNSSASFYQLKGLTPGSEYRLRILFSNNTAWETSISTDGAVMTEERTAFATQGWFIGLVSAIVLLLLVLLLLCFIKRSKGGKYSVKDKEEGQIDSEARPMKDDTFGEYSDNEEKRTASQPSLCDHSKLCTSEDQLAGCNHGSSAVTEVNLEDSLISQYSRPSEATPDPGTLQDSSPLNPGVTNPTPTTNGLPNSAAILD</sequence>
<keyword evidence="12" id="KW-0325">Glycoprotein</keyword>